<evidence type="ECO:0000313" key="3">
    <source>
        <dbReference type="Proteomes" id="UP000605846"/>
    </source>
</evidence>
<dbReference type="AlphaFoldDB" id="A0A8H7EQ26"/>
<feature type="compositionally biased region" description="Acidic residues" evidence="1">
    <location>
        <begin position="90"/>
        <end position="99"/>
    </location>
</feature>
<feature type="compositionally biased region" description="Basic residues" evidence="1">
    <location>
        <begin position="134"/>
        <end position="150"/>
    </location>
</feature>
<feature type="region of interest" description="Disordered" evidence="1">
    <location>
        <begin position="85"/>
        <end position="183"/>
    </location>
</feature>
<dbReference type="GO" id="GO:0003677">
    <property type="term" value="F:DNA binding"/>
    <property type="evidence" value="ECO:0007669"/>
    <property type="project" value="InterPro"/>
</dbReference>
<feature type="compositionally biased region" description="Polar residues" evidence="1">
    <location>
        <begin position="115"/>
        <end position="125"/>
    </location>
</feature>
<gene>
    <name evidence="2" type="ORF">EC973_007045</name>
</gene>
<feature type="compositionally biased region" description="Basic and acidic residues" evidence="1">
    <location>
        <begin position="100"/>
        <end position="110"/>
    </location>
</feature>
<evidence type="ECO:0000313" key="2">
    <source>
        <dbReference type="EMBL" id="KAF7727814.1"/>
    </source>
</evidence>
<dbReference type="InterPro" id="IPR036957">
    <property type="entry name" value="Znf_PARP_sf"/>
</dbReference>
<dbReference type="GO" id="GO:0008270">
    <property type="term" value="F:zinc ion binding"/>
    <property type="evidence" value="ECO:0007669"/>
    <property type="project" value="InterPro"/>
</dbReference>
<proteinExistence type="predicted"/>
<name>A0A8H7EQ26_9FUNG</name>
<dbReference type="Proteomes" id="UP000605846">
    <property type="component" value="Unassembled WGS sequence"/>
</dbReference>
<keyword evidence="3" id="KW-1185">Reference proteome</keyword>
<evidence type="ECO:0000256" key="1">
    <source>
        <dbReference type="SAM" id="MobiDB-lite"/>
    </source>
</evidence>
<reference evidence="2" key="1">
    <citation type="submission" date="2020-01" db="EMBL/GenBank/DDBJ databases">
        <title>Genome Sequencing of Three Apophysomyces-Like Fungal Strains Confirms a Novel Fungal Genus in the Mucoromycota with divergent Burkholderia-like Endosymbiotic Bacteria.</title>
        <authorList>
            <person name="Stajich J.E."/>
            <person name="Macias A.M."/>
            <person name="Carter-House D."/>
            <person name="Lovett B."/>
            <person name="Kasson L.R."/>
            <person name="Berry K."/>
            <person name="Grigoriev I."/>
            <person name="Chang Y."/>
            <person name="Spatafora J."/>
            <person name="Kasson M.T."/>
        </authorList>
    </citation>
    <scope>NUCLEOTIDE SEQUENCE</scope>
    <source>
        <strain evidence="2">NRRL A-21654</strain>
    </source>
</reference>
<comment type="caution">
    <text evidence="2">The sequence shown here is derived from an EMBL/GenBank/DDBJ whole genome shotgun (WGS) entry which is preliminary data.</text>
</comment>
<feature type="compositionally biased region" description="Low complexity" evidence="1">
    <location>
        <begin position="151"/>
        <end position="160"/>
    </location>
</feature>
<dbReference type="SUPFAM" id="SSF57716">
    <property type="entry name" value="Glucocorticoid receptor-like (DNA-binding domain)"/>
    <property type="match status" value="1"/>
</dbReference>
<dbReference type="EMBL" id="JABAYA010000049">
    <property type="protein sequence ID" value="KAF7727814.1"/>
    <property type="molecule type" value="Genomic_DNA"/>
</dbReference>
<dbReference type="Gene3D" id="3.30.1740.10">
    <property type="entry name" value="Zinc finger, PARP-type"/>
    <property type="match status" value="1"/>
</dbReference>
<organism evidence="2 3">
    <name type="scientific">Apophysomyces ossiformis</name>
    <dbReference type="NCBI Taxonomy" id="679940"/>
    <lineage>
        <taxon>Eukaryota</taxon>
        <taxon>Fungi</taxon>
        <taxon>Fungi incertae sedis</taxon>
        <taxon>Mucoromycota</taxon>
        <taxon>Mucoromycotina</taxon>
        <taxon>Mucoromycetes</taxon>
        <taxon>Mucorales</taxon>
        <taxon>Mucorineae</taxon>
        <taxon>Mucoraceae</taxon>
        <taxon>Apophysomyces</taxon>
    </lineage>
</organism>
<sequence>MSDPVEGITTYCIEYARQFSKCEECGKPIPHKSLRAGSIFRKMPQLLTQIPIEQFRGYPSLSEKDQSKVQMVVKQGLNASWLTVRPPVTVEDDQEQEEQSETKQEQKIEDIDMTSGLTGLPSNNNKAKKTTEKKTKKKLKATKDKKKVTKKVPATTTMKALPSLRDQQELESITKEIQASLQK</sequence>
<accession>A0A8H7EQ26</accession>
<protein>
    <submittedName>
        <fullName evidence="2">Uncharacterized protein</fullName>
    </submittedName>
</protein>
<dbReference type="OrthoDB" id="2384641at2759"/>